<proteinExistence type="predicted"/>
<feature type="domain" description="Dermonecrotic toxin N-terminal" evidence="1">
    <location>
        <begin position="533"/>
        <end position="793"/>
    </location>
</feature>
<dbReference type="InterPro" id="IPR046673">
    <property type="entry name" value="ToxA_N"/>
</dbReference>
<comment type="caution">
    <text evidence="2">The sequence shown here is derived from an EMBL/GenBank/DDBJ whole genome shotgun (WGS) entry which is preliminary data.</text>
</comment>
<reference evidence="2 3" key="1">
    <citation type="submission" date="2018-08" db="EMBL/GenBank/DDBJ databases">
        <title>Recombination of ecologically and evolutionarily significant loci maintains genetic cohesion in the Pseudomonas syringae species complex.</title>
        <authorList>
            <person name="Dillon M."/>
            <person name="Thakur S."/>
            <person name="Almeida R.N.D."/>
            <person name="Weir B.S."/>
            <person name="Guttman D.S."/>
        </authorList>
    </citation>
    <scope>NUCLEOTIDE SEQUENCE [LARGE SCALE GENOMIC DNA]</scope>
    <source>
        <strain evidence="2 3">ICMP 8670</strain>
    </source>
</reference>
<evidence type="ECO:0000259" key="1">
    <source>
        <dbReference type="Pfam" id="PF20178"/>
    </source>
</evidence>
<sequence>MRTSPPSRGRQLGALPPFFVPPALSFRYQDSGQLFTPCFRHQFLRSCGVRILRIIGKSSSDRRSQPPCRYKEIAMLKAALMGKFARSNEQKTLGPDRFSPSTVAVREHRARERADRIIDQFVEHFMEKNYFPDDGDNALFALLVQLPQWPAELMISVQNENGEDLALYLKGNDQSVVENTVVLMHGGDDAYVAPDGVSISDDEPLLTLVFSQLPVSSTLGMGGNFPGSNSTAGRIVTLREQIAGLAREQRPLLFTALLADEGTSKSLLNVRLPNPFLPLWDRRDIEISPVLGWLGALNPQVPVSRLEELLERMPLTEEQQIDFLKNDVLPDEFVEAMEISLDEWTRSTAIDGLSRTRMFNQYTDELARTGARALLAASEQNLVILDPGMSKYEPSGPDDTSIVLLHDGSGNYSAQDTSNGEITEFKDGTDSFYLAISSQLKAEDRLSLGMQFEQDVAGFRKALTQHAIEENRGWFDPEKPTGIEKGFLPEWFASASDDDKYAWKIAVQDYSQAVLEAQAPDLLEPSRYGEPDQLRNYAREKLQERILLDHGVEVNPDEISILTVSIEIDPGFILDLDYGFAGPSEVEANYETQQRSLTDLSLENIAVTDLNFLWTSRALDAQGQLIGFLKAGYLFSLIRDLNIGENYPRFLRNVLSTSSTGAWHRQRYARVMHTQMRLDGIEAKMAGDFLDDGSLPPELVNRGHKWLTAVLDHPVDDDDRATVEGHRIQVSQLSISGVPLSGVLAIGVAARSSVGALVMFTPQAPDGQCFREISSLTEFQQLLLEPALLDYLVGRAALPSQAAVRRALTAGRDALFMELLPRSENFLEAVYDSEVERVISAVDERTTSTWETNWRSAWEITQTVGDIILTFVPFKVQLPIAALRSFYAIWQGVAKAASEQGTAPLYFVQAALLLADGLTLPKGRRVKPYSPAAVGRSVLNPKTAVSKTPGGLTLRGDGIYRGIHEKVQEGMPSRFYAIQQEKAYAVRYDADSAVWRVIDSRRPDAYYQLPIQLDGQGVWVHASVGLRGGGKHTVPKFPREEAQVNKARTSGYKIFMNEFFTSSRFTKAQGKIQVDIEGGLESAVNRAVAKYVEDGAGSLHAWKHNGKFNIPKDVQMFTLDLTTVGNSTGRGDWRLVLQQGTGLLKPWNIMNHKDLK</sequence>
<dbReference type="EMBL" id="RBRQ01000123">
    <property type="protein sequence ID" value="RMR11433.1"/>
    <property type="molecule type" value="Genomic_DNA"/>
</dbReference>
<dbReference type="Pfam" id="PF20178">
    <property type="entry name" value="ToxA_N"/>
    <property type="match status" value="1"/>
</dbReference>
<dbReference type="Proteomes" id="UP000276615">
    <property type="component" value="Unassembled WGS sequence"/>
</dbReference>
<name>A0A3M4S8X3_9PSED</name>
<dbReference type="AlphaFoldDB" id="A0A3M4S8X3"/>
<gene>
    <name evidence="2" type="ORF">ALP92_04440</name>
</gene>
<accession>A0A3M4S8X3</accession>
<evidence type="ECO:0000313" key="2">
    <source>
        <dbReference type="EMBL" id="RMR11433.1"/>
    </source>
</evidence>
<evidence type="ECO:0000313" key="3">
    <source>
        <dbReference type="Proteomes" id="UP000276615"/>
    </source>
</evidence>
<protein>
    <recommendedName>
        <fullName evidence="1">Dermonecrotic toxin N-terminal domain-containing protein</fullName>
    </recommendedName>
</protein>
<organism evidence="2 3">
    <name type="scientific">Pseudomonas syringae pv. primulae</name>
    <dbReference type="NCBI Taxonomy" id="251707"/>
    <lineage>
        <taxon>Bacteria</taxon>
        <taxon>Pseudomonadati</taxon>
        <taxon>Pseudomonadota</taxon>
        <taxon>Gammaproteobacteria</taxon>
        <taxon>Pseudomonadales</taxon>
        <taxon>Pseudomonadaceae</taxon>
        <taxon>Pseudomonas</taxon>
    </lineage>
</organism>